<dbReference type="Pfam" id="PF00133">
    <property type="entry name" value="tRNA-synt_1"/>
    <property type="match status" value="1"/>
</dbReference>
<comment type="caution">
    <text evidence="7">The sequence shown here is derived from an EMBL/GenBank/DDBJ whole genome shotgun (WGS) entry which is preliminary data.</text>
</comment>
<dbReference type="GO" id="GO:0004822">
    <property type="term" value="F:isoleucine-tRNA ligase activity"/>
    <property type="evidence" value="ECO:0007669"/>
    <property type="project" value="InterPro"/>
</dbReference>
<dbReference type="Gene3D" id="3.90.740.10">
    <property type="entry name" value="Valyl/Leucyl/Isoleucyl-tRNA synthetase, editing domain"/>
    <property type="match status" value="1"/>
</dbReference>
<dbReference type="InterPro" id="IPR009008">
    <property type="entry name" value="Val/Leu/Ile-tRNA-synth_edit"/>
</dbReference>
<keyword evidence="3" id="KW-0067">ATP-binding</keyword>
<dbReference type="InterPro" id="IPR014729">
    <property type="entry name" value="Rossmann-like_a/b/a_fold"/>
</dbReference>
<name>X0XYR8_9ZZZZ</name>
<keyword evidence="2" id="KW-0547">Nucleotide-binding</keyword>
<reference evidence="7" key="1">
    <citation type="journal article" date="2014" name="Front. Microbiol.">
        <title>High frequency of phylogenetically diverse reductive dehalogenase-homologous genes in deep subseafloor sedimentary metagenomes.</title>
        <authorList>
            <person name="Kawai M."/>
            <person name="Futagami T."/>
            <person name="Toyoda A."/>
            <person name="Takaki Y."/>
            <person name="Nishi S."/>
            <person name="Hori S."/>
            <person name="Arai W."/>
            <person name="Tsubouchi T."/>
            <person name="Morono Y."/>
            <person name="Uchiyama I."/>
            <person name="Ito T."/>
            <person name="Fujiyama A."/>
            <person name="Inagaki F."/>
            <person name="Takami H."/>
        </authorList>
    </citation>
    <scope>NUCLEOTIDE SEQUENCE</scope>
    <source>
        <strain evidence="7">Expedition CK06-06</strain>
    </source>
</reference>
<keyword evidence="4" id="KW-0648">Protein biosynthesis</keyword>
<evidence type="ECO:0000256" key="4">
    <source>
        <dbReference type="ARBA" id="ARBA00022917"/>
    </source>
</evidence>
<dbReference type="SUPFAM" id="SSF52374">
    <property type="entry name" value="Nucleotidylyl transferase"/>
    <property type="match status" value="1"/>
</dbReference>
<dbReference type="InterPro" id="IPR002300">
    <property type="entry name" value="aa-tRNA-synth_Ia"/>
</dbReference>
<keyword evidence="1" id="KW-0436">Ligase</keyword>
<evidence type="ECO:0000256" key="2">
    <source>
        <dbReference type="ARBA" id="ARBA00022741"/>
    </source>
</evidence>
<proteinExistence type="predicted"/>
<dbReference type="Gene3D" id="3.40.50.620">
    <property type="entry name" value="HUPs"/>
    <property type="match status" value="1"/>
</dbReference>
<gene>
    <name evidence="7" type="ORF">S01H1_83849</name>
</gene>
<feature type="non-terminal residue" evidence="7">
    <location>
        <position position="152"/>
    </location>
</feature>
<evidence type="ECO:0000256" key="1">
    <source>
        <dbReference type="ARBA" id="ARBA00022598"/>
    </source>
</evidence>
<accession>X0XYR8</accession>
<evidence type="ECO:0000313" key="7">
    <source>
        <dbReference type="EMBL" id="GAG48554.1"/>
    </source>
</evidence>
<evidence type="ECO:0000256" key="3">
    <source>
        <dbReference type="ARBA" id="ARBA00022840"/>
    </source>
</evidence>
<dbReference type="PANTHER" id="PTHR42780">
    <property type="entry name" value="SOLEUCYL-TRNA SYNTHETASE"/>
    <property type="match status" value="1"/>
</dbReference>
<dbReference type="AlphaFoldDB" id="X0XYR8"/>
<dbReference type="EMBL" id="BARS01057097">
    <property type="protein sequence ID" value="GAG48554.1"/>
    <property type="molecule type" value="Genomic_DNA"/>
</dbReference>
<sequence>EEFNRRCRQNVFAYLKEWEALTERIAFWLDLGEAYITCTNDYMESCWWAVKQLWDRGLVYQDYRVTPHCPRCGTSLSDHEVAQGYQENTPDPSVWIKFRLTSESEQKLAQKMPGEAPAYFLAWTTTPWTLPGNTALAVDPEADYAVAEVAGR</sequence>
<organism evidence="7">
    <name type="scientific">marine sediment metagenome</name>
    <dbReference type="NCBI Taxonomy" id="412755"/>
    <lineage>
        <taxon>unclassified sequences</taxon>
        <taxon>metagenomes</taxon>
        <taxon>ecological metagenomes</taxon>
    </lineage>
</organism>
<dbReference type="GO" id="GO:0006428">
    <property type="term" value="P:isoleucyl-tRNA aminoacylation"/>
    <property type="evidence" value="ECO:0007669"/>
    <property type="project" value="TreeGrafter"/>
</dbReference>
<dbReference type="GO" id="GO:0005524">
    <property type="term" value="F:ATP binding"/>
    <property type="evidence" value="ECO:0007669"/>
    <property type="project" value="UniProtKB-KW"/>
</dbReference>
<dbReference type="GO" id="GO:0002161">
    <property type="term" value="F:aminoacyl-tRNA deacylase activity"/>
    <property type="evidence" value="ECO:0007669"/>
    <property type="project" value="InterPro"/>
</dbReference>
<evidence type="ECO:0000259" key="6">
    <source>
        <dbReference type="Pfam" id="PF00133"/>
    </source>
</evidence>
<dbReference type="PANTHER" id="PTHR42780:SF1">
    <property type="entry name" value="ISOLEUCINE--TRNA LIGASE, CYTOPLASMIC"/>
    <property type="match status" value="1"/>
</dbReference>
<dbReference type="InterPro" id="IPR023586">
    <property type="entry name" value="Ile-tRNA-ligase_type2"/>
</dbReference>
<dbReference type="SUPFAM" id="SSF50677">
    <property type="entry name" value="ValRS/IleRS/LeuRS editing domain"/>
    <property type="match status" value="1"/>
</dbReference>
<evidence type="ECO:0000256" key="5">
    <source>
        <dbReference type="ARBA" id="ARBA00023146"/>
    </source>
</evidence>
<protein>
    <recommendedName>
        <fullName evidence="6">Aminoacyl-tRNA synthetase class Ia domain-containing protein</fullName>
    </recommendedName>
</protein>
<keyword evidence="5" id="KW-0030">Aminoacyl-tRNA synthetase</keyword>
<feature type="non-terminal residue" evidence="7">
    <location>
        <position position="1"/>
    </location>
</feature>
<feature type="domain" description="Aminoacyl-tRNA synthetase class Ia" evidence="6">
    <location>
        <begin position="1"/>
        <end position="89"/>
    </location>
</feature>